<feature type="compositionally biased region" description="Basic and acidic residues" evidence="11">
    <location>
        <begin position="69"/>
        <end position="109"/>
    </location>
</feature>
<evidence type="ECO:0000313" key="16">
    <source>
        <dbReference type="Proteomes" id="UP000225706"/>
    </source>
</evidence>
<evidence type="ECO:0000259" key="12">
    <source>
        <dbReference type="PROSITE" id="PS50011"/>
    </source>
</evidence>
<dbReference type="InterPro" id="IPR000719">
    <property type="entry name" value="Prot_kinase_dom"/>
</dbReference>
<dbReference type="SUPFAM" id="SSF51206">
    <property type="entry name" value="cAMP-binding domain-like"/>
    <property type="match status" value="2"/>
</dbReference>
<dbReference type="GO" id="GO:0004692">
    <property type="term" value="F:cGMP-dependent protein kinase activity"/>
    <property type="evidence" value="ECO:0007669"/>
    <property type="project" value="UniProtKB-EC"/>
</dbReference>
<keyword evidence="7" id="KW-0067">ATP-binding</keyword>
<evidence type="ECO:0000256" key="2">
    <source>
        <dbReference type="ARBA" id="ARBA00012428"/>
    </source>
</evidence>
<evidence type="ECO:0000256" key="7">
    <source>
        <dbReference type="ARBA" id="ARBA00022840"/>
    </source>
</evidence>
<dbReference type="InterPro" id="IPR011009">
    <property type="entry name" value="Kinase-like_dom_sf"/>
</dbReference>
<dbReference type="PROSITE" id="PS00889">
    <property type="entry name" value="CNMP_BINDING_2"/>
    <property type="match status" value="1"/>
</dbReference>
<dbReference type="SMART" id="SM00133">
    <property type="entry name" value="S_TK_X"/>
    <property type="match status" value="1"/>
</dbReference>
<feature type="compositionally biased region" description="Basic and acidic residues" evidence="11">
    <location>
        <begin position="10"/>
        <end position="34"/>
    </location>
</feature>
<dbReference type="PANTHER" id="PTHR24353:SF111">
    <property type="match status" value="1"/>
</dbReference>
<feature type="region of interest" description="Disordered" evidence="11">
    <location>
        <begin position="741"/>
        <end position="770"/>
    </location>
</feature>
<evidence type="ECO:0000256" key="5">
    <source>
        <dbReference type="ARBA" id="ARBA00022741"/>
    </source>
</evidence>
<name>A0A2B4SR44_STYPI</name>
<dbReference type="PROSITE" id="PS00888">
    <property type="entry name" value="CNMP_BINDING_1"/>
    <property type="match status" value="1"/>
</dbReference>
<dbReference type="PROSITE" id="PS51285">
    <property type="entry name" value="AGC_KINASE_CTER"/>
    <property type="match status" value="1"/>
</dbReference>
<sequence length="770" mass="88194">METKPQSSAEKMKRWREQKAERKKATDKRYYEKKRQQKIAKVRDSRGQKTHRPNTRAQNLKAVTKKRKREETSAEEERRQKIREQTRKRVQNLREKRRAELREAHEEHATNAAEYTCSTPPSSSAFQNRMAKARALKKTTQVLPKTPQKKAELVETISSSKAVQLKRRVFFYVPSSGEGAVERKRDGRKFKEVKGIRKWHCVKSLPQQEKVMVRHRSCYCTSCIFGEEDNCSNKEWLDEWKTINILRDGSVATTRQANEEPILDHDTAVHLAELAVKGSTVAIAADEDPMYDFYLLQVTSDGVEELASDFTDDYHCTALKEGKVKVLKEGEEKGNMGPGKVFGELAILYKCPRTASVKAESDVKVWSIDRQTFQTIMMKTGMLKQQEHIEFLKRHLQQIEETSAEKSKAAENIKNDIYWFSVPWLAKYGEDLLCKVADVIEEAFYDEGEYIIRQGARGDTFFIIKKGEVEVTQRANVHAEPNFIRTLKKGEYFGEKNLMGDEFRTANCIAAKGGVQCLVLDREPFEAYIGSLDDLKTDKYSDKARGVEPQTASRTKEEQNEFASVSLKDISILKTLGVGGFGRVELPENLLLDEKGYCKLVDFGFAKRIGYGRKTWTFCGTPEYVAPEIILNKGHDLSADYWSLGILMYELLTGSPPFTGSDPMKTYNIILKGIDMIEFPRKITRNAHGLIKKLCRDNPIERLGYQKGGLKDIKKNKWFDGFNWDGLKQRILKAPIVPKIKSPTDASNFDDYPPDDEIPPDDTTGWDREF</sequence>
<feature type="compositionally biased region" description="Polar residues" evidence="11">
    <location>
        <begin position="116"/>
        <end position="125"/>
    </location>
</feature>
<dbReference type="InterPro" id="IPR018490">
    <property type="entry name" value="cNMP-bd_dom_sf"/>
</dbReference>
<feature type="domain" description="Cyclic nucleotide-binding" evidence="13">
    <location>
        <begin position="319"/>
        <end position="394"/>
    </location>
</feature>
<comment type="catalytic activity">
    <reaction evidence="8">
        <text>L-threonyl-[protein] + ATP = O-phospho-L-threonyl-[protein] + ADP + H(+)</text>
        <dbReference type="Rhea" id="RHEA:46608"/>
        <dbReference type="Rhea" id="RHEA-COMP:11060"/>
        <dbReference type="Rhea" id="RHEA-COMP:11605"/>
        <dbReference type="ChEBI" id="CHEBI:15378"/>
        <dbReference type="ChEBI" id="CHEBI:30013"/>
        <dbReference type="ChEBI" id="CHEBI:30616"/>
        <dbReference type="ChEBI" id="CHEBI:61977"/>
        <dbReference type="ChEBI" id="CHEBI:456216"/>
        <dbReference type="EC" id="2.7.11.12"/>
    </reaction>
</comment>
<dbReference type="AlphaFoldDB" id="A0A2B4SR44"/>
<dbReference type="InterPro" id="IPR000961">
    <property type="entry name" value="AGC-kinase_C"/>
</dbReference>
<dbReference type="InterPro" id="IPR014710">
    <property type="entry name" value="RmlC-like_jellyroll"/>
</dbReference>
<evidence type="ECO:0000256" key="11">
    <source>
        <dbReference type="SAM" id="MobiDB-lite"/>
    </source>
</evidence>
<keyword evidence="10" id="KW-0175">Coiled coil</keyword>
<protein>
    <recommendedName>
        <fullName evidence="2">cGMP-dependent protein kinase</fullName>
        <ecNumber evidence="2">2.7.11.12</ecNumber>
    </recommendedName>
</protein>
<keyword evidence="3" id="KW-0723">Serine/threonine-protein kinase</keyword>
<dbReference type="PRINTS" id="PR00104">
    <property type="entry name" value="CGMPKINASE"/>
</dbReference>
<dbReference type="EMBL" id="LSMT01000034">
    <property type="protein sequence ID" value="PFX31553.1"/>
    <property type="molecule type" value="Genomic_DNA"/>
</dbReference>
<dbReference type="Proteomes" id="UP000225706">
    <property type="component" value="Unassembled WGS sequence"/>
</dbReference>
<dbReference type="Pfam" id="PF00069">
    <property type="entry name" value="Pkinase"/>
    <property type="match status" value="1"/>
</dbReference>
<organism evidence="15 16">
    <name type="scientific">Stylophora pistillata</name>
    <name type="common">Smooth cauliflower coral</name>
    <dbReference type="NCBI Taxonomy" id="50429"/>
    <lineage>
        <taxon>Eukaryota</taxon>
        <taxon>Metazoa</taxon>
        <taxon>Cnidaria</taxon>
        <taxon>Anthozoa</taxon>
        <taxon>Hexacorallia</taxon>
        <taxon>Scleractinia</taxon>
        <taxon>Astrocoeniina</taxon>
        <taxon>Pocilloporidae</taxon>
        <taxon>Stylophora</taxon>
    </lineage>
</organism>
<dbReference type="PROSITE" id="PS50042">
    <property type="entry name" value="CNMP_BINDING_3"/>
    <property type="match status" value="2"/>
</dbReference>
<dbReference type="CDD" id="cd00038">
    <property type="entry name" value="CAP_ED"/>
    <property type="match status" value="2"/>
</dbReference>
<evidence type="ECO:0000256" key="10">
    <source>
        <dbReference type="SAM" id="Coils"/>
    </source>
</evidence>
<dbReference type="Pfam" id="PF00027">
    <property type="entry name" value="cNMP_binding"/>
    <property type="match status" value="2"/>
</dbReference>
<dbReference type="OrthoDB" id="63267at2759"/>
<evidence type="ECO:0000256" key="8">
    <source>
        <dbReference type="ARBA" id="ARBA00047298"/>
    </source>
</evidence>
<comment type="caution">
    <text evidence="15">The sequence shown here is derived from an EMBL/GenBank/DDBJ whole genome shotgun (WGS) entry which is preliminary data.</text>
</comment>
<dbReference type="GO" id="GO:0005524">
    <property type="term" value="F:ATP binding"/>
    <property type="evidence" value="ECO:0007669"/>
    <property type="project" value="UniProtKB-KW"/>
</dbReference>
<feature type="coiled-coil region" evidence="10">
    <location>
        <begin position="382"/>
        <end position="416"/>
    </location>
</feature>
<proteinExistence type="inferred from homology"/>
<feature type="domain" description="AGC-kinase C-terminal" evidence="14">
    <location>
        <begin position="720"/>
        <end position="770"/>
    </location>
</feature>
<evidence type="ECO:0000256" key="1">
    <source>
        <dbReference type="ARBA" id="ARBA00006352"/>
    </source>
</evidence>
<keyword evidence="6 15" id="KW-0418">Kinase</keyword>
<dbReference type="PROSITE" id="PS50011">
    <property type="entry name" value="PROTEIN_KINASE_DOM"/>
    <property type="match status" value="1"/>
</dbReference>
<reference evidence="16" key="1">
    <citation type="journal article" date="2017" name="bioRxiv">
        <title>Comparative analysis of the genomes of Stylophora pistillata and Acropora digitifera provides evidence for extensive differences between species of corals.</title>
        <authorList>
            <person name="Voolstra C.R."/>
            <person name="Li Y."/>
            <person name="Liew Y.J."/>
            <person name="Baumgarten S."/>
            <person name="Zoccola D."/>
            <person name="Flot J.-F."/>
            <person name="Tambutte S."/>
            <person name="Allemand D."/>
            <person name="Aranda M."/>
        </authorList>
    </citation>
    <scope>NUCLEOTIDE SEQUENCE [LARGE SCALE GENOMIC DNA]</scope>
</reference>
<feature type="domain" description="Protein kinase" evidence="12">
    <location>
        <begin position="422"/>
        <end position="719"/>
    </location>
</feature>
<dbReference type="SMART" id="SM00100">
    <property type="entry name" value="cNMP"/>
    <property type="match status" value="2"/>
</dbReference>
<gene>
    <name evidence="15" type="primary">Prkg1</name>
    <name evidence="15" type="ORF">AWC38_SpisGene3626</name>
</gene>
<dbReference type="Gene3D" id="1.10.510.10">
    <property type="entry name" value="Transferase(Phosphotransferase) domain 1"/>
    <property type="match status" value="1"/>
</dbReference>
<feature type="region of interest" description="Disordered" evidence="11">
    <location>
        <begin position="1"/>
        <end position="125"/>
    </location>
</feature>
<dbReference type="EC" id="2.7.11.12" evidence="2"/>
<evidence type="ECO:0000259" key="13">
    <source>
        <dbReference type="PROSITE" id="PS50042"/>
    </source>
</evidence>
<dbReference type="InterPro" id="IPR000595">
    <property type="entry name" value="cNMP-bd_dom"/>
</dbReference>
<comment type="catalytic activity">
    <reaction evidence="9">
        <text>L-seryl-[protein] + ATP = O-phospho-L-seryl-[protein] + ADP + H(+)</text>
        <dbReference type="Rhea" id="RHEA:17989"/>
        <dbReference type="Rhea" id="RHEA-COMP:9863"/>
        <dbReference type="Rhea" id="RHEA-COMP:11604"/>
        <dbReference type="ChEBI" id="CHEBI:15378"/>
        <dbReference type="ChEBI" id="CHEBI:29999"/>
        <dbReference type="ChEBI" id="CHEBI:30616"/>
        <dbReference type="ChEBI" id="CHEBI:83421"/>
        <dbReference type="ChEBI" id="CHEBI:456216"/>
        <dbReference type="EC" id="2.7.11.12"/>
    </reaction>
</comment>
<dbReference type="InterPro" id="IPR002374">
    <property type="entry name" value="cGMP_dep_kinase"/>
</dbReference>
<keyword evidence="16" id="KW-1185">Reference proteome</keyword>
<evidence type="ECO:0000256" key="3">
    <source>
        <dbReference type="ARBA" id="ARBA00022527"/>
    </source>
</evidence>
<keyword evidence="5" id="KW-0547">Nucleotide-binding</keyword>
<evidence type="ECO:0000256" key="4">
    <source>
        <dbReference type="ARBA" id="ARBA00022679"/>
    </source>
</evidence>
<accession>A0A2B4SR44</accession>
<dbReference type="Gene3D" id="2.60.120.10">
    <property type="entry name" value="Jelly Rolls"/>
    <property type="match status" value="2"/>
</dbReference>
<evidence type="ECO:0000313" key="15">
    <source>
        <dbReference type="EMBL" id="PFX31553.1"/>
    </source>
</evidence>
<dbReference type="InterPro" id="IPR018488">
    <property type="entry name" value="cNMP-bd_CS"/>
</dbReference>
<comment type="similarity">
    <text evidence="1">Belongs to the protein kinase superfamily. AGC Ser/Thr protein kinase family. cGMP subfamily.</text>
</comment>
<evidence type="ECO:0000256" key="6">
    <source>
        <dbReference type="ARBA" id="ARBA00022777"/>
    </source>
</evidence>
<evidence type="ECO:0000259" key="14">
    <source>
        <dbReference type="PROSITE" id="PS51285"/>
    </source>
</evidence>
<evidence type="ECO:0000256" key="9">
    <source>
        <dbReference type="ARBA" id="ARBA00047462"/>
    </source>
</evidence>
<dbReference type="SUPFAM" id="SSF56112">
    <property type="entry name" value="Protein kinase-like (PK-like)"/>
    <property type="match status" value="1"/>
</dbReference>
<dbReference type="SMART" id="SM00220">
    <property type="entry name" value="S_TKc"/>
    <property type="match status" value="1"/>
</dbReference>
<dbReference type="Gene3D" id="3.30.200.20">
    <property type="entry name" value="Phosphorylase Kinase, domain 1"/>
    <property type="match status" value="1"/>
</dbReference>
<dbReference type="PANTHER" id="PTHR24353">
    <property type="entry name" value="CYCLIC NUCLEOTIDE-DEPENDENT PROTEIN KINASE"/>
    <property type="match status" value="1"/>
</dbReference>
<dbReference type="STRING" id="50429.A0A2B4SR44"/>
<feature type="domain" description="Cyclic nucleotide-binding" evidence="13">
    <location>
        <begin position="424"/>
        <end position="546"/>
    </location>
</feature>
<keyword evidence="4" id="KW-0808">Transferase</keyword>